<comment type="cofactor">
    <cofactor evidence="10">
        <name>Ca(2+)</name>
        <dbReference type="ChEBI" id="CHEBI:29108"/>
    </cofactor>
    <text evidence="10">Binds 2 calcium ions per subunit.</text>
</comment>
<keyword evidence="4 10" id="KW-0575">Peroxidase</keyword>
<gene>
    <name evidence="12" type="ORF">V6N11_027184</name>
</gene>
<keyword evidence="10" id="KW-0376">Hydrogen peroxide</keyword>
<feature type="signal peptide" evidence="10">
    <location>
        <begin position="1"/>
        <end position="20"/>
    </location>
</feature>
<name>A0ABR2PG61_9ROSI</name>
<reference evidence="12 13" key="1">
    <citation type="journal article" date="2024" name="G3 (Bethesda)">
        <title>Genome assembly of Hibiscus sabdariffa L. provides insights into metabolisms of medicinal natural products.</title>
        <authorList>
            <person name="Kim T."/>
        </authorList>
    </citation>
    <scope>NUCLEOTIDE SEQUENCE [LARGE SCALE GENOMIC DNA]</scope>
    <source>
        <strain evidence="12">TK-2024</strain>
        <tissue evidence="12">Old leaves</tissue>
    </source>
</reference>
<dbReference type="Proteomes" id="UP001396334">
    <property type="component" value="Unassembled WGS sequence"/>
</dbReference>
<comment type="caution">
    <text evidence="12">The sequence shown here is derived from an EMBL/GenBank/DDBJ whole genome shotgun (WGS) entry which is preliminary data.</text>
</comment>
<dbReference type="Gene3D" id="1.10.520.10">
    <property type="match status" value="1"/>
</dbReference>
<dbReference type="Gene3D" id="1.10.420.10">
    <property type="entry name" value="Peroxidase, domain 2"/>
    <property type="match status" value="1"/>
</dbReference>
<dbReference type="InterPro" id="IPR033905">
    <property type="entry name" value="Secretory_peroxidase"/>
</dbReference>
<dbReference type="InterPro" id="IPR019793">
    <property type="entry name" value="Peroxidases_heam-ligand_BS"/>
</dbReference>
<organism evidence="12 13">
    <name type="scientific">Hibiscus sabdariffa</name>
    <name type="common">roselle</name>
    <dbReference type="NCBI Taxonomy" id="183260"/>
    <lineage>
        <taxon>Eukaryota</taxon>
        <taxon>Viridiplantae</taxon>
        <taxon>Streptophyta</taxon>
        <taxon>Embryophyta</taxon>
        <taxon>Tracheophyta</taxon>
        <taxon>Spermatophyta</taxon>
        <taxon>Magnoliopsida</taxon>
        <taxon>eudicotyledons</taxon>
        <taxon>Gunneridae</taxon>
        <taxon>Pentapetalae</taxon>
        <taxon>rosids</taxon>
        <taxon>malvids</taxon>
        <taxon>Malvales</taxon>
        <taxon>Malvaceae</taxon>
        <taxon>Malvoideae</taxon>
        <taxon>Hibiscus</taxon>
    </lineage>
</organism>
<dbReference type="EMBL" id="JBBPBN010000060">
    <property type="protein sequence ID" value="KAK8987433.1"/>
    <property type="molecule type" value="Genomic_DNA"/>
</dbReference>
<comment type="similarity">
    <text evidence="2">Belongs to the peroxidase family. Ascorbate peroxidase subfamily.</text>
</comment>
<evidence type="ECO:0000256" key="4">
    <source>
        <dbReference type="ARBA" id="ARBA00022559"/>
    </source>
</evidence>
<dbReference type="SUPFAM" id="SSF48113">
    <property type="entry name" value="Heme-dependent peroxidases"/>
    <property type="match status" value="1"/>
</dbReference>
<dbReference type="CDD" id="cd00693">
    <property type="entry name" value="secretory_peroxidase"/>
    <property type="match status" value="1"/>
</dbReference>
<comment type="similarity">
    <text evidence="10">Belongs to the peroxidase family. Classical plant (class III) peroxidase subfamily.</text>
</comment>
<comment type="catalytic activity">
    <reaction evidence="1 10">
        <text>2 a phenolic donor + H2O2 = 2 a phenolic radical donor + 2 H2O</text>
        <dbReference type="Rhea" id="RHEA:56136"/>
        <dbReference type="ChEBI" id="CHEBI:15377"/>
        <dbReference type="ChEBI" id="CHEBI:16240"/>
        <dbReference type="ChEBI" id="CHEBI:139520"/>
        <dbReference type="ChEBI" id="CHEBI:139521"/>
        <dbReference type="EC" id="1.11.1.7"/>
    </reaction>
</comment>
<evidence type="ECO:0000256" key="10">
    <source>
        <dbReference type="RuleBase" id="RU362060"/>
    </source>
</evidence>
<protein>
    <recommendedName>
        <fullName evidence="3 10">Peroxidase</fullName>
        <ecNumber evidence="3 10">1.11.1.7</ecNumber>
    </recommendedName>
</protein>
<evidence type="ECO:0000256" key="6">
    <source>
        <dbReference type="ARBA" id="ARBA00022723"/>
    </source>
</evidence>
<proteinExistence type="inferred from homology"/>
<dbReference type="PROSITE" id="PS00435">
    <property type="entry name" value="PEROXIDASE_1"/>
    <property type="match status" value="1"/>
</dbReference>
<dbReference type="Pfam" id="PF00141">
    <property type="entry name" value="peroxidase"/>
    <property type="match status" value="1"/>
</dbReference>
<keyword evidence="5 10" id="KW-0349">Heme</keyword>
<sequence>MGFAFFFLLLLLSAFSIVVSQGQLSVGFYANTCSDAESIVSTVVRNAAQSSSNIPPVLLRLHFHDCFVEGCDGSILIENGPNAERRAFGHQGVGGFEVIEKAKARLEATCPGVVSCADIVALAARDAIVLANGPSYDVPTGRRDGRVSDVSLAANMPDVSDSIQQLKDKFLQKGLSEKDLVLLSSAHTIGTTACFFMTKRLYNFSPGGGSDPAINPDFLPQLKSICPQNGDVNVRLPMDRGSEGTFDKQILDNVRNGFAVLESDARLYNDDTTRMVVDSYFGFLSPIFGPSFEADFVDSMVKMGQIGVKTGSAGEIRRVCTAFN</sequence>
<evidence type="ECO:0000313" key="13">
    <source>
        <dbReference type="Proteomes" id="UP001396334"/>
    </source>
</evidence>
<comment type="subcellular location">
    <subcellularLocation>
        <location evidence="10">Secreted</location>
    </subcellularLocation>
</comment>
<evidence type="ECO:0000256" key="9">
    <source>
        <dbReference type="ARBA" id="ARBA00023157"/>
    </source>
</evidence>
<dbReference type="PRINTS" id="PR00461">
    <property type="entry name" value="PLPEROXIDASE"/>
</dbReference>
<keyword evidence="9" id="KW-1015">Disulfide bond</keyword>
<evidence type="ECO:0000256" key="5">
    <source>
        <dbReference type="ARBA" id="ARBA00022617"/>
    </source>
</evidence>
<keyword evidence="7 10" id="KW-0560">Oxidoreductase</keyword>
<dbReference type="InterPro" id="IPR002016">
    <property type="entry name" value="Haem_peroxidase"/>
</dbReference>
<keyword evidence="10" id="KW-0106">Calcium</keyword>
<dbReference type="PANTHER" id="PTHR31235">
    <property type="entry name" value="PEROXIDASE 25-RELATED"/>
    <property type="match status" value="1"/>
</dbReference>
<keyword evidence="13" id="KW-1185">Reference proteome</keyword>
<feature type="chain" id="PRO_5044995024" description="Peroxidase" evidence="10">
    <location>
        <begin position="21"/>
        <end position="324"/>
    </location>
</feature>
<keyword evidence="6 10" id="KW-0479">Metal-binding</keyword>
<comment type="cofactor">
    <cofactor evidence="10">
        <name>heme b</name>
        <dbReference type="ChEBI" id="CHEBI:60344"/>
    </cofactor>
    <text evidence="10">Binds 1 heme b (iron(II)-protoporphyrin IX) group per subunit.</text>
</comment>
<feature type="domain" description="Plant heme peroxidase family profile" evidence="11">
    <location>
        <begin position="23"/>
        <end position="324"/>
    </location>
</feature>
<accession>A0ABR2PG61</accession>
<evidence type="ECO:0000256" key="8">
    <source>
        <dbReference type="ARBA" id="ARBA00023004"/>
    </source>
</evidence>
<dbReference type="PROSITE" id="PS50873">
    <property type="entry name" value="PEROXIDASE_4"/>
    <property type="match status" value="1"/>
</dbReference>
<evidence type="ECO:0000256" key="3">
    <source>
        <dbReference type="ARBA" id="ARBA00012313"/>
    </source>
</evidence>
<keyword evidence="8 10" id="KW-0408">Iron</keyword>
<dbReference type="InterPro" id="IPR010255">
    <property type="entry name" value="Haem_peroxidase_sf"/>
</dbReference>
<evidence type="ECO:0000313" key="12">
    <source>
        <dbReference type="EMBL" id="KAK8987433.1"/>
    </source>
</evidence>
<evidence type="ECO:0000256" key="7">
    <source>
        <dbReference type="ARBA" id="ARBA00023002"/>
    </source>
</evidence>
<dbReference type="PRINTS" id="PR00458">
    <property type="entry name" value="PEROXIDASE"/>
</dbReference>
<evidence type="ECO:0000256" key="2">
    <source>
        <dbReference type="ARBA" id="ARBA00006873"/>
    </source>
</evidence>
<keyword evidence="10" id="KW-0964">Secreted</keyword>
<evidence type="ECO:0000256" key="1">
    <source>
        <dbReference type="ARBA" id="ARBA00000189"/>
    </source>
</evidence>
<evidence type="ECO:0000259" key="11">
    <source>
        <dbReference type="PROSITE" id="PS50873"/>
    </source>
</evidence>
<keyword evidence="10" id="KW-0732">Signal</keyword>
<dbReference type="InterPro" id="IPR000823">
    <property type="entry name" value="Peroxidase_pln"/>
</dbReference>
<dbReference type="EC" id="1.11.1.7" evidence="3 10"/>
<comment type="function">
    <text evidence="10">Removal of H(2)O(2), oxidation of toxic reductants, biosynthesis and degradation of lignin, suberization, auxin catabolism, response to environmental stresses such as wounding, pathogen attack and oxidative stress.</text>
</comment>